<reference evidence="3" key="1">
    <citation type="submission" date="2025-08" db="UniProtKB">
        <authorList>
            <consortium name="RefSeq"/>
        </authorList>
    </citation>
    <scope>IDENTIFICATION</scope>
    <source>
        <tissue evidence="3">Blood</tissue>
    </source>
</reference>
<gene>
    <name evidence="3" type="primary">LOC136994175</name>
</gene>
<feature type="compositionally biased region" description="Basic and acidic residues" evidence="1">
    <location>
        <begin position="170"/>
        <end position="187"/>
    </location>
</feature>
<evidence type="ECO:0000256" key="1">
    <source>
        <dbReference type="SAM" id="MobiDB-lite"/>
    </source>
</evidence>
<keyword evidence="2" id="KW-1185">Reference proteome</keyword>
<evidence type="ECO:0000313" key="3">
    <source>
        <dbReference type="RefSeq" id="XP_067166526.1"/>
    </source>
</evidence>
<sequence length="224" mass="22143">MNGTANVNPAGRSHFASAIPVPRGTSQSKLPTAATATATPRPPTRPGGSGPPAAAAQRPPKAPGPGLGSKGLKAQGGCKAGGRREDGGSGGGPPGIAPRGGPQAPPRPPAAPGGSPEPAQEPPKGAGDAAARRPQDKARGGSQGKGAFPSASSPRGRPVTATVAPFQYRLQEEGEQRAAAPCDERASPAEGPEPGGLRWTGDVVQAEMAIEEPEGEAEHAEKKG</sequence>
<feature type="region of interest" description="Disordered" evidence="1">
    <location>
        <begin position="1"/>
        <end position="199"/>
    </location>
</feature>
<protein>
    <submittedName>
        <fullName evidence="3">Uncharacterized protein ENSP00000471857-like</fullName>
    </submittedName>
</protein>
<feature type="compositionally biased region" description="Basic and acidic residues" evidence="1">
    <location>
        <begin position="130"/>
        <end position="139"/>
    </location>
</feature>
<dbReference type="Proteomes" id="UP001652627">
    <property type="component" value="Chromosome 25"/>
</dbReference>
<organism evidence="2 3">
    <name type="scientific">Apteryx mantelli</name>
    <name type="common">North Island brown kiwi</name>
    <dbReference type="NCBI Taxonomy" id="2696672"/>
    <lineage>
        <taxon>Eukaryota</taxon>
        <taxon>Metazoa</taxon>
        <taxon>Chordata</taxon>
        <taxon>Craniata</taxon>
        <taxon>Vertebrata</taxon>
        <taxon>Euteleostomi</taxon>
        <taxon>Archelosauria</taxon>
        <taxon>Archosauria</taxon>
        <taxon>Dinosauria</taxon>
        <taxon>Saurischia</taxon>
        <taxon>Theropoda</taxon>
        <taxon>Coelurosauria</taxon>
        <taxon>Aves</taxon>
        <taxon>Palaeognathae</taxon>
        <taxon>Apterygiformes</taxon>
        <taxon>Apterygidae</taxon>
        <taxon>Apteryx</taxon>
    </lineage>
</organism>
<proteinExistence type="predicted"/>
<dbReference type="RefSeq" id="XP_067166526.1">
    <property type="nucleotide sequence ID" value="XM_067310425.1"/>
</dbReference>
<dbReference type="GeneID" id="136994175"/>
<name>A0ABM4FNK5_9AVES</name>
<accession>A0ABM4FNK5</accession>
<evidence type="ECO:0000313" key="2">
    <source>
        <dbReference type="Proteomes" id="UP001652627"/>
    </source>
</evidence>